<dbReference type="EMBL" id="JACYTQ010000002">
    <property type="protein sequence ID" value="MBD8488108.1"/>
    <property type="molecule type" value="Genomic_DNA"/>
</dbReference>
<evidence type="ECO:0000256" key="3">
    <source>
        <dbReference type="ARBA" id="ARBA00022452"/>
    </source>
</evidence>
<dbReference type="InterPro" id="IPR039426">
    <property type="entry name" value="TonB-dep_rcpt-like"/>
</dbReference>
<dbReference type="PANTHER" id="PTHR30069">
    <property type="entry name" value="TONB-DEPENDENT OUTER MEMBRANE RECEPTOR"/>
    <property type="match status" value="1"/>
</dbReference>
<dbReference type="InterPro" id="IPR008969">
    <property type="entry name" value="CarboxyPept-like_regulatory"/>
</dbReference>
<evidence type="ECO:0000256" key="8">
    <source>
        <dbReference type="ARBA" id="ARBA00023170"/>
    </source>
</evidence>
<keyword evidence="7 10" id="KW-0472">Membrane</keyword>
<organism evidence="13 14">
    <name type="scientific">Echinicola arenosa</name>
    <dbReference type="NCBI Taxonomy" id="2774144"/>
    <lineage>
        <taxon>Bacteria</taxon>
        <taxon>Pseudomonadati</taxon>
        <taxon>Bacteroidota</taxon>
        <taxon>Cytophagia</taxon>
        <taxon>Cytophagales</taxon>
        <taxon>Cyclobacteriaceae</taxon>
        <taxon>Echinicola</taxon>
    </lineage>
</organism>
<dbReference type="InterPro" id="IPR037066">
    <property type="entry name" value="Plug_dom_sf"/>
</dbReference>
<evidence type="ECO:0000313" key="14">
    <source>
        <dbReference type="Proteomes" id="UP000647133"/>
    </source>
</evidence>
<evidence type="ECO:0000259" key="11">
    <source>
        <dbReference type="Pfam" id="PF00593"/>
    </source>
</evidence>
<evidence type="ECO:0000256" key="1">
    <source>
        <dbReference type="ARBA" id="ARBA00004571"/>
    </source>
</evidence>
<evidence type="ECO:0000256" key="5">
    <source>
        <dbReference type="ARBA" id="ARBA00022729"/>
    </source>
</evidence>
<evidence type="ECO:0000256" key="10">
    <source>
        <dbReference type="RuleBase" id="RU003357"/>
    </source>
</evidence>
<evidence type="ECO:0000256" key="7">
    <source>
        <dbReference type="ARBA" id="ARBA00023136"/>
    </source>
</evidence>
<feature type="domain" description="TonB-dependent receptor-like beta-barrel" evidence="11">
    <location>
        <begin position="346"/>
        <end position="881"/>
    </location>
</feature>
<dbReference type="RefSeq" id="WP_192009004.1">
    <property type="nucleotide sequence ID" value="NZ_JACYTQ010000002.1"/>
</dbReference>
<dbReference type="Pfam" id="PF07715">
    <property type="entry name" value="Plug"/>
    <property type="match status" value="1"/>
</dbReference>
<keyword evidence="5" id="KW-0732">Signal</keyword>
<keyword evidence="6 10" id="KW-0798">TonB box</keyword>
<accession>A0ABR9AH56</accession>
<evidence type="ECO:0000256" key="6">
    <source>
        <dbReference type="ARBA" id="ARBA00023077"/>
    </source>
</evidence>
<dbReference type="Pfam" id="PF00593">
    <property type="entry name" value="TonB_dep_Rec_b-barrel"/>
    <property type="match status" value="1"/>
</dbReference>
<dbReference type="Gene3D" id="2.170.130.10">
    <property type="entry name" value="TonB-dependent receptor, plug domain"/>
    <property type="match status" value="1"/>
</dbReference>
<keyword evidence="4" id="KW-0812">Transmembrane</keyword>
<dbReference type="Proteomes" id="UP000647133">
    <property type="component" value="Unassembled WGS sequence"/>
</dbReference>
<keyword evidence="3" id="KW-1134">Transmembrane beta strand</keyword>
<dbReference type="InterPro" id="IPR012910">
    <property type="entry name" value="Plug_dom"/>
</dbReference>
<proteinExistence type="inferred from homology"/>
<dbReference type="SUPFAM" id="SSF56935">
    <property type="entry name" value="Porins"/>
    <property type="match status" value="1"/>
</dbReference>
<dbReference type="Gene3D" id="2.40.170.20">
    <property type="entry name" value="TonB-dependent receptor, beta-barrel domain"/>
    <property type="match status" value="1"/>
</dbReference>
<dbReference type="InterPro" id="IPR036942">
    <property type="entry name" value="Beta-barrel_TonB_sf"/>
</dbReference>
<evidence type="ECO:0000259" key="12">
    <source>
        <dbReference type="Pfam" id="PF07715"/>
    </source>
</evidence>
<reference evidence="13 14" key="1">
    <citation type="submission" date="2020-09" db="EMBL/GenBank/DDBJ databases">
        <title>Echinicola sp. CAU 1574 isolated from sand of Sido Beach.</title>
        <authorList>
            <person name="Kim W."/>
        </authorList>
    </citation>
    <scope>NUCLEOTIDE SEQUENCE [LARGE SCALE GENOMIC DNA]</scope>
    <source>
        <strain evidence="13 14">CAU 1574</strain>
    </source>
</reference>
<dbReference type="InterPro" id="IPR000531">
    <property type="entry name" value="Beta-barrel_TonB"/>
</dbReference>
<dbReference type="SUPFAM" id="SSF49464">
    <property type="entry name" value="Carboxypeptidase regulatory domain-like"/>
    <property type="match status" value="1"/>
</dbReference>
<protein>
    <submittedName>
        <fullName evidence="13">TonB-dependent receptor</fullName>
    </submittedName>
</protein>
<comment type="similarity">
    <text evidence="10">Belongs to the TonB-dependent receptor family.</text>
</comment>
<keyword evidence="8 13" id="KW-0675">Receptor</keyword>
<evidence type="ECO:0000256" key="2">
    <source>
        <dbReference type="ARBA" id="ARBA00022448"/>
    </source>
</evidence>
<gene>
    <name evidence="13" type="ORF">IFO69_05050</name>
</gene>
<name>A0ABR9AH56_9BACT</name>
<evidence type="ECO:0000256" key="9">
    <source>
        <dbReference type="ARBA" id="ARBA00023237"/>
    </source>
</evidence>
<evidence type="ECO:0000313" key="13">
    <source>
        <dbReference type="EMBL" id="MBD8488108.1"/>
    </source>
</evidence>
<sequence>MKRRLLLIIFILMPLTILVAQEQSMLTIKGRIIDGDREPLAYVTVRAANFAYALSDEKGNYELRFRKPTSGKLALYFSLVGKQALKREIEIGPNTYVVKVEEVLLQDHDLYMDEVEVTAQRDEENVSNSAYKIDRTAVEQARANNLSDLLQMAPGQTVKNPMLHGAQTITFRSSNISSQDALNNAFGIGIFINGSQLTKNSDMQGVNPVQRGAFDSYTSSQLNGTKYTPSDNPGGGFDLRQIPVGNVEKVELVQGVASAEYGDITEGAIIVETIAGKSPLNFAVRYAGGNTNVFANKGFQLNERNSLSVGLDYVYSNANPIDRMKSYNQVNGNALWTTYIGAGKKIRNNLSMNFNTNLDDFKSDPDIGYALRNRYQRRAFSVSDKISLNYSTLIFDGLEASINYSYGESTSETIQLINRGVTGVTDVTEEGVHEGTFTPGTYTASMRVHGKPISAGARLNFSKEFNTGKWKHALSYGYNISYSANRGDGRVFDPFRPISGGSSPTSDRPYSFRDVQPELVQQGFYVQDGIKGKLLDKDLNLSLGVRGDLQVGYFTVSPRINARYKLAERWSLTGAYGIQTKAPGLAHLYPGPSYEDVILLNSFNGKVNESLYLAYTHVETSNAQGLEPMLSKRHEIGVNYKSKGLSLAFTYFGNQNAGGISIDKVPLVVEVSDYEITGYPEGSTPEYAETGETKKYAFKSNRITNTNYTDSRGFELMGAIPKVDALNASFNFWLSYYNTISYSLSDTYDDNKNAGFFVESDYVYVLYPPTWRQSGRLQGSLSTNYHLSSLGLLISLRVESFIYNYTRSKRESDRAKAYFDQNLDYVFIPESERNDSTYDLLAREGDDALYSENPPVAYFNAHLNLSKNISKNIRFTFFANNFLNIRPEGNYRLSSGEESSYGPLNQAPYFGMELNFKF</sequence>
<comment type="caution">
    <text evidence="13">The sequence shown here is derived from an EMBL/GenBank/DDBJ whole genome shotgun (WGS) entry which is preliminary data.</text>
</comment>
<keyword evidence="9" id="KW-0998">Cell outer membrane</keyword>
<feature type="domain" description="TonB-dependent receptor plug" evidence="12">
    <location>
        <begin position="124"/>
        <end position="263"/>
    </location>
</feature>
<dbReference type="PANTHER" id="PTHR30069:SF29">
    <property type="entry name" value="HEMOGLOBIN AND HEMOGLOBIN-HAPTOGLOBIN-BINDING PROTEIN 1-RELATED"/>
    <property type="match status" value="1"/>
</dbReference>
<keyword evidence="2" id="KW-0813">Transport</keyword>
<comment type="subcellular location">
    <subcellularLocation>
        <location evidence="1">Cell outer membrane</location>
        <topology evidence="1">Multi-pass membrane protein</topology>
    </subcellularLocation>
</comment>
<keyword evidence="14" id="KW-1185">Reference proteome</keyword>
<evidence type="ECO:0000256" key="4">
    <source>
        <dbReference type="ARBA" id="ARBA00022692"/>
    </source>
</evidence>